<dbReference type="Proteomes" id="UP000020077">
    <property type="component" value="Unassembled WGS sequence"/>
</dbReference>
<evidence type="ECO:0000313" key="1">
    <source>
        <dbReference type="EMBL" id="KFB73513.1"/>
    </source>
</evidence>
<evidence type="ECO:0000313" key="2">
    <source>
        <dbReference type="Proteomes" id="UP000020077"/>
    </source>
</evidence>
<name>A0A080LXL7_9PROT</name>
<protein>
    <submittedName>
        <fullName evidence="1">Uncharacterized protein</fullName>
    </submittedName>
</protein>
<organism evidence="1 2">
    <name type="scientific">Candidatus Accumulibacter phosphatis</name>
    <dbReference type="NCBI Taxonomy" id="327160"/>
    <lineage>
        <taxon>Bacteria</taxon>
        <taxon>Pseudomonadati</taxon>
        <taxon>Pseudomonadota</taxon>
        <taxon>Betaproteobacteria</taxon>
        <taxon>Candidatus Accumulibacter</taxon>
    </lineage>
</organism>
<sequence length="209" mass="21002">MGGVVPRKELLAVDAGIFDTTEALGEFGTVLQGLELGLGVGMVVREIGPAVALGDAEILPQGGDGLAAHTGPAVRVESECAGRDVLFGGSVGDQLLCQFGGFPGGDHPANDIATENIEDHVEVKAGALGRPLQLGDVPAPHLVGRGGQEFWLGVGGMGELVASLAARPVAGQQTVHGTDRSEIDPLVQQGGIDGGGCAIGKALAHQDPP</sequence>
<accession>A0A080LXL7</accession>
<comment type="caution">
    <text evidence="1">The sequence shown here is derived from an EMBL/GenBank/DDBJ whole genome shotgun (WGS) entry which is preliminary data.</text>
</comment>
<reference evidence="1 2" key="1">
    <citation type="submission" date="2014-02" db="EMBL/GenBank/DDBJ databases">
        <title>Expanding our view of genomic diversity in Candidatus Accumulibacter clades.</title>
        <authorList>
            <person name="Skennerton C.T."/>
            <person name="Barr J.J."/>
            <person name="Slater F.R."/>
            <person name="Bond P.L."/>
            <person name="Tyson G.W."/>
        </authorList>
    </citation>
    <scope>NUCLEOTIDE SEQUENCE [LARGE SCALE GENOMIC DNA]</scope>
    <source>
        <strain evidence="2">BA-91</strain>
    </source>
</reference>
<proteinExistence type="predicted"/>
<dbReference type="AlphaFoldDB" id="A0A080LXL7"/>
<gene>
    <name evidence="1" type="ORF">AW09_001226</name>
</gene>
<dbReference type="EMBL" id="JDVG02000210">
    <property type="protein sequence ID" value="KFB73513.1"/>
    <property type="molecule type" value="Genomic_DNA"/>
</dbReference>